<dbReference type="Gene3D" id="1.10.12.10">
    <property type="entry name" value="Lyase 2-enoyl-coa Hydratase, Chain A, domain 2"/>
    <property type="match status" value="1"/>
</dbReference>
<proteinExistence type="inferred from homology"/>
<dbReference type="Proteomes" id="UP000029629">
    <property type="component" value="Unassembled WGS sequence"/>
</dbReference>
<dbReference type="RefSeq" id="WP_036559683.1">
    <property type="nucleotide sequence ID" value="NZ_JRNI01000029.1"/>
</dbReference>
<organism evidence="3 4">
    <name type="scientific">Oligella urethralis DNF00040</name>
    <dbReference type="NCBI Taxonomy" id="1401065"/>
    <lineage>
        <taxon>Bacteria</taxon>
        <taxon>Pseudomonadati</taxon>
        <taxon>Pseudomonadota</taxon>
        <taxon>Betaproteobacteria</taxon>
        <taxon>Burkholderiales</taxon>
        <taxon>Alcaligenaceae</taxon>
        <taxon>Oligella</taxon>
    </lineage>
</organism>
<dbReference type="PANTHER" id="PTHR42964:SF1">
    <property type="entry name" value="POLYKETIDE BIOSYNTHESIS ENOYL-COA HYDRATASE PKSH-RELATED"/>
    <property type="match status" value="1"/>
</dbReference>
<evidence type="ECO:0008006" key="5">
    <source>
        <dbReference type="Google" id="ProtNLM"/>
    </source>
</evidence>
<dbReference type="CDD" id="cd06558">
    <property type="entry name" value="crotonase-like"/>
    <property type="match status" value="1"/>
</dbReference>
<dbReference type="Pfam" id="PF00378">
    <property type="entry name" value="ECH_1"/>
    <property type="match status" value="1"/>
</dbReference>
<dbReference type="InterPro" id="IPR018376">
    <property type="entry name" value="Enoyl-CoA_hyd/isom_CS"/>
</dbReference>
<name>A0A096AHE5_9BURK</name>
<dbReference type="AlphaFoldDB" id="A0A096AHE5"/>
<dbReference type="OrthoDB" id="9777711at2"/>
<evidence type="ECO:0000256" key="2">
    <source>
        <dbReference type="RuleBase" id="RU003707"/>
    </source>
</evidence>
<gene>
    <name evidence="3" type="ORF">HMPREF2130_07620</name>
</gene>
<dbReference type="InterPro" id="IPR001753">
    <property type="entry name" value="Enoyl-CoA_hydra/iso"/>
</dbReference>
<evidence type="ECO:0000256" key="1">
    <source>
        <dbReference type="ARBA" id="ARBA00005254"/>
    </source>
</evidence>
<protein>
    <recommendedName>
        <fullName evidence="5">Enoyl-CoA hydratase</fullName>
    </recommendedName>
</protein>
<evidence type="ECO:0000313" key="3">
    <source>
        <dbReference type="EMBL" id="KGF30132.1"/>
    </source>
</evidence>
<dbReference type="EMBL" id="JRNI01000029">
    <property type="protein sequence ID" value="KGF30132.1"/>
    <property type="molecule type" value="Genomic_DNA"/>
</dbReference>
<comment type="caution">
    <text evidence="3">The sequence shown here is derived from an EMBL/GenBank/DDBJ whole genome shotgun (WGS) entry which is preliminary data.</text>
</comment>
<evidence type="ECO:0000313" key="4">
    <source>
        <dbReference type="Proteomes" id="UP000029629"/>
    </source>
</evidence>
<dbReference type="PANTHER" id="PTHR42964">
    <property type="entry name" value="ENOYL-COA HYDRATASE"/>
    <property type="match status" value="1"/>
</dbReference>
<reference evidence="3 4" key="1">
    <citation type="submission" date="2014-07" db="EMBL/GenBank/DDBJ databases">
        <authorList>
            <person name="McCorrison J."/>
            <person name="Sanka R."/>
            <person name="Torralba M."/>
            <person name="Gillis M."/>
            <person name="Haft D.H."/>
            <person name="Methe B."/>
            <person name="Sutton G."/>
            <person name="Nelson K.E."/>
        </authorList>
    </citation>
    <scope>NUCLEOTIDE SEQUENCE [LARGE SCALE GENOMIC DNA]</scope>
    <source>
        <strain evidence="3 4">DNF00040</strain>
    </source>
</reference>
<dbReference type="PROSITE" id="PS00166">
    <property type="entry name" value="ENOYL_COA_HYDRATASE"/>
    <property type="match status" value="1"/>
</dbReference>
<sequence length="270" mass="28521">MTTAENNLPPSSEVLHCHIDAGVATIRLNRANHGNALNMALVEAFANAVNQIVNTSSVRVVLLTGSGKNFCVGGDIQSFIEERDDLSGFVAAITEPLHNALAQLEASHLPIVAALNGAVGGAGIGLALIADFVLAAESMKLRCGYTAIGLSPDAGSSWLLANRVGAFRARQLLLSNSTLDAQACLNLGLVDGVYPDADLLTQAQRLVEALRGGSAKAMSRVKHLLDHSITQRTFKSHLDLERKLIIDSAAEGDAQEGILAFMEKRQANFS</sequence>
<dbReference type="InterPro" id="IPR051683">
    <property type="entry name" value="Enoyl-CoA_Hydratase/Isomerase"/>
</dbReference>
<comment type="similarity">
    <text evidence="1 2">Belongs to the enoyl-CoA hydratase/isomerase family.</text>
</comment>
<dbReference type="GO" id="GO:0003824">
    <property type="term" value="F:catalytic activity"/>
    <property type="evidence" value="ECO:0007669"/>
    <property type="project" value="InterPro"/>
</dbReference>
<dbReference type="InterPro" id="IPR014748">
    <property type="entry name" value="Enoyl-CoA_hydra_C"/>
</dbReference>
<dbReference type="Gene3D" id="3.90.226.10">
    <property type="entry name" value="2-enoyl-CoA Hydratase, Chain A, domain 1"/>
    <property type="match status" value="1"/>
</dbReference>
<keyword evidence="4" id="KW-1185">Reference proteome</keyword>
<dbReference type="eggNOG" id="COG1024">
    <property type="taxonomic scope" value="Bacteria"/>
</dbReference>
<accession>A0A096AHE5</accession>
<dbReference type="InterPro" id="IPR029045">
    <property type="entry name" value="ClpP/crotonase-like_dom_sf"/>
</dbReference>
<dbReference type="SUPFAM" id="SSF52096">
    <property type="entry name" value="ClpP/crotonase"/>
    <property type="match status" value="1"/>
</dbReference>